<protein>
    <recommendedName>
        <fullName evidence="4">Trehalose 6-phosphate phosphatase</fullName>
        <ecNumber evidence="4">3.1.3.12</ecNumber>
    </recommendedName>
</protein>
<evidence type="ECO:0000313" key="5">
    <source>
        <dbReference type="EMBL" id="NKE68990.1"/>
    </source>
</evidence>
<comment type="pathway">
    <text evidence="1 4">Glycan biosynthesis; trehalose biosynthesis.</text>
</comment>
<comment type="caution">
    <text evidence="5">The sequence shown here is derived from an EMBL/GenBank/DDBJ whole genome shotgun (WGS) entry which is preliminary data.</text>
</comment>
<evidence type="ECO:0000256" key="3">
    <source>
        <dbReference type="ARBA" id="ARBA00022801"/>
    </source>
</evidence>
<dbReference type="Gene3D" id="3.30.70.1020">
    <property type="entry name" value="Trehalose-6-phosphate phosphatase related protein, domain 2"/>
    <property type="match status" value="1"/>
</dbReference>
<evidence type="ECO:0000313" key="6">
    <source>
        <dbReference type="Proteomes" id="UP000521868"/>
    </source>
</evidence>
<dbReference type="Pfam" id="PF02358">
    <property type="entry name" value="Trehalose_PPase"/>
    <property type="match status" value="1"/>
</dbReference>
<keyword evidence="4" id="KW-0479">Metal-binding</keyword>
<dbReference type="InterPro" id="IPR023214">
    <property type="entry name" value="HAD_sf"/>
</dbReference>
<dbReference type="NCBIfam" id="TIGR00685">
    <property type="entry name" value="T6PP"/>
    <property type="match status" value="1"/>
</dbReference>
<dbReference type="CDD" id="cd01627">
    <property type="entry name" value="HAD_TPP"/>
    <property type="match status" value="1"/>
</dbReference>
<comment type="similarity">
    <text evidence="2 4">Belongs to the trehalose phosphatase family.</text>
</comment>
<dbReference type="InterPro" id="IPR006379">
    <property type="entry name" value="HAD-SF_hydro_IIB"/>
</dbReference>
<proteinExistence type="inferred from homology"/>
<dbReference type="SUPFAM" id="SSF56784">
    <property type="entry name" value="HAD-like"/>
    <property type="match status" value="1"/>
</dbReference>
<reference evidence="5 6" key="1">
    <citation type="journal article" date="2020" name="Nature">
        <title>Bacterial chemolithoautotrophy via manganese oxidation.</title>
        <authorList>
            <person name="Yu H."/>
            <person name="Leadbetter J.R."/>
        </authorList>
    </citation>
    <scope>NUCLEOTIDE SEQUENCE [LARGE SCALE GENOMIC DNA]</scope>
    <source>
        <strain evidence="5 6">RBP-1</strain>
    </source>
</reference>
<dbReference type="GO" id="GO:0046872">
    <property type="term" value="F:metal ion binding"/>
    <property type="evidence" value="ECO:0007669"/>
    <property type="project" value="UniProtKB-KW"/>
</dbReference>
<accession>A0A7X6DKS7</accession>
<dbReference type="Gene3D" id="3.40.50.1000">
    <property type="entry name" value="HAD superfamily/HAD-like"/>
    <property type="match status" value="1"/>
</dbReference>
<keyword evidence="6" id="KW-1185">Reference proteome</keyword>
<keyword evidence="3 4" id="KW-0378">Hydrolase</keyword>
<evidence type="ECO:0000256" key="2">
    <source>
        <dbReference type="ARBA" id="ARBA00008770"/>
    </source>
</evidence>
<comment type="cofactor">
    <cofactor evidence="4">
        <name>Mg(2+)</name>
        <dbReference type="ChEBI" id="CHEBI:18420"/>
    </cofactor>
</comment>
<dbReference type="UniPathway" id="UPA00299"/>
<comment type="function">
    <text evidence="4">Removes the phosphate from trehalose 6-phosphate to produce free trehalose.</text>
</comment>
<dbReference type="EC" id="3.1.3.12" evidence="4"/>
<dbReference type="GO" id="GO:0004805">
    <property type="term" value="F:trehalose-phosphatase activity"/>
    <property type="evidence" value="ECO:0007669"/>
    <property type="project" value="UniProtKB-EC"/>
</dbReference>
<gene>
    <name evidence="5" type="primary">otsB</name>
    <name evidence="5" type="ORF">RAMLITH_24565</name>
</gene>
<dbReference type="Proteomes" id="UP000521868">
    <property type="component" value="Unassembled WGS sequence"/>
</dbReference>
<keyword evidence="4" id="KW-0460">Magnesium</keyword>
<dbReference type="EMBL" id="VTOX01000014">
    <property type="protein sequence ID" value="NKE68990.1"/>
    <property type="molecule type" value="Genomic_DNA"/>
</dbReference>
<dbReference type="InterPro" id="IPR044651">
    <property type="entry name" value="OTSB-like"/>
</dbReference>
<dbReference type="InterPro" id="IPR003337">
    <property type="entry name" value="Trehalose_PPase"/>
</dbReference>
<dbReference type="PANTHER" id="PTHR43768:SF3">
    <property type="entry name" value="TREHALOSE 6-PHOSPHATE PHOSPHATASE"/>
    <property type="match status" value="1"/>
</dbReference>
<sequence>MNFVDILHPSSALFLDFDGTLVDLAPQPEAVAVPPDLTRSLAALGEYLGGALAVISGRPIAQIDEFLRPLHLPVAGVHGAERRTASGELALLHTHPLEHVEEVAAELAAQHPRLRIETKRGSVALHYRQAPELEQVCLHAMQAAVQESPGMTLLRGKMVVEAKPGGASKGNAIEAFLQEPPFAGRTPVFVGDDFTDEVGFATVQRLQGLGVKVGEGTSVAWHRLDSPAALREQLHAAAAAKAGKVNA</sequence>
<dbReference type="NCBIfam" id="TIGR01484">
    <property type="entry name" value="HAD-SF-IIB"/>
    <property type="match status" value="1"/>
</dbReference>
<dbReference type="PANTHER" id="PTHR43768">
    <property type="entry name" value="TREHALOSE 6-PHOSPHATE PHOSPHATASE"/>
    <property type="match status" value="1"/>
</dbReference>
<evidence type="ECO:0000256" key="1">
    <source>
        <dbReference type="ARBA" id="ARBA00005199"/>
    </source>
</evidence>
<dbReference type="InterPro" id="IPR036412">
    <property type="entry name" value="HAD-like_sf"/>
</dbReference>
<comment type="catalytic activity">
    <reaction evidence="4">
        <text>alpha,alpha-trehalose 6-phosphate + H2O = alpha,alpha-trehalose + phosphate</text>
        <dbReference type="Rhea" id="RHEA:23420"/>
        <dbReference type="ChEBI" id="CHEBI:15377"/>
        <dbReference type="ChEBI" id="CHEBI:16551"/>
        <dbReference type="ChEBI" id="CHEBI:43474"/>
        <dbReference type="ChEBI" id="CHEBI:58429"/>
        <dbReference type="EC" id="3.1.3.12"/>
    </reaction>
</comment>
<dbReference type="RefSeq" id="WP_168110129.1">
    <property type="nucleotide sequence ID" value="NZ_VTOX01000014.1"/>
</dbReference>
<dbReference type="GO" id="GO:0005992">
    <property type="term" value="P:trehalose biosynthetic process"/>
    <property type="evidence" value="ECO:0007669"/>
    <property type="project" value="UniProtKB-UniPathway"/>
</dbReference>
<organism evidence="5 6">
    <name type="scientific">Ramlibacter lithotrophicus</name>
    <dbReference type="NCBI Taxonomy" id="2606681"/>
    <lineage>
        <taxon>Bacteria</taxon>
        <taxon>Pseudomonadati</taxon>
        <taxon>Pseudomonadota</taxon>
        <taxon>Betaproteobacteria</taxon>
        <taxon>Burkholderiales</taxon>
        <taxon>Comamonadaceae</taxon>
        <taxon>Ramlibacter</taxon>
    </lineage>
</organism>
<name>A0A7X6DKS7_9BURK</name>
<evidence type="ECO:0000256" key="4">
    <source>
        <dbReference type="RuleBase" id="RU361117"/>
    </source>
</evidence>
<dbReference type="AlphaFoldDB" id="A0A7X6DKS7"/>